<comment type="similarity">
    <text evidence="1">Belongs to the AHA1 family.</text>
</comment>
<reference evidence="3 4" key="1">
    <citation type="submission" date="2019-02" db="EMBL/GenBank/DDBJ databases">
        <title>Sequencing the genomes of 1000 actinobacteria strains.</title>
        <authorList>
            <person name="Klenk H.-P."/>
        </authorList>
    </citation>
    <scope>NUCLEOTIDE SEQUENCE [LARGE SCALE GENOMIC DNA]</scope>
    <source>
        <strain evidence="3 4">DSM 17364</strain>
    </source>
</reference>
<dbReference type="CDD" id="cd07814">
    <property type="entry name" value="SRPBCC_CalC_Aha1-like"/>
    <property type="match status" value="1"/>
</dbReference>
<dbReference type="Pfam" id="PF08327">
    <property type="entry name" value="AHSA1"/>
    <property type="match status" value="2"/>
</dbReference>
<dbReference type="SUPFAM" id="SSF55961">
    <property type="entry name" value="Bet v1-like"/>
    <property type="match status" value="2"/>
</dbReference>
<comment type="caution">
    <text evidence="3">The sequence shown here is derived from an EMBL/GenBank/DDBJ whole genome shotgun (WGS) entry which is preliminary data.</text>
</comment>
<protein>
    <submittedName>
        <fullName evidence="3">Uncharacterized protein YndB with AHSA1/START domain</fullName>
    </submittedName>
</protein>
<accession>A0A4Q8AGZ3</accession>
<proteinExistence type="inferred from homology"/>
<dbReference type="Gene3D" id="3.30.530.20">
    <property type="match status" value="2"/>
</dbReference>
<dbReference type="RefSeq" id="WP_130451448.1">
    <property type="nucleotide sequence ID" value="NZ_SHLA01000001.1"/>
</dbReference>
<sequence>MPITTIDKDVDALTLTVVADFPAPVRRLWDAYQDPRQLEKFWGPPSYPATFTRHDAYPGGLTTYYMTGPEGDTHGGYWEWLAIDAPNSFEVLDGFLTDDGEPNLDMPRIRMTFAFEATDAGSRMTTTSHFASRENLEELVAMGMMEGMKEAMGQIDAVIADLEAFAAGRGTDAQILSDTQVRISRVVRGDVEQVWRAHNEPDLLKRWMLGPEGWSMPVCEVASSVGETYRYEWENDADQQRFGFTGELLGAEAPHRMVTTEAMIGNEGTATRNEMTLTPVDGGTLVSMLITYPDAETRDMILATGMTDGMETSYARLEQAVLTA</sequence>
<dbReference type="InterPro" id="IPR013538">
    <property type="entry name" value="ASHA1/2-like_C"/>
</dbReference>
<dbReference type="EMBL" id="SHLA01000001">
    <property type="protein sequence ID" value="RZU62939.1"/>
    <property type="molecule type" value="Genomic_DNA"/>
</dbReference>
<dbReference type="OrthoDB" id="3365660at2"/>
<organism evidence="3 4">
    <name type="scientific">Zhihengliuella halotolerans</name>
    <dbReference type="NCBI Taxonomy" id="370736"/>
    <lineage>
        <taxon>Bacteria</taxon>
        <taxon>Bacillati</taxon>
        <taxon>Actinomycetota</taxon>
        <taxon>Actinomycetes</taxon>
        <taxon>Micrococcales</taxon>
        <taxon>Micrococcaceae</taxon>
        <taxon>Zhihengliuella</taxon>
    </lineage>
</organism>
<evidence type="ECO:0000313" key="3">
    <source>
        <dbReference type="EMBL" id="RZU62939.1"/>
    </source>
</evidence>
<keyword evidence="4" id="KW-1185">Reference proteome</keyword>
<dbReference type="InterPro" id="IPR023393">
    <property type="entry name" value="START-like_dom_sf"/>
</dbReference>
<dbReference type="AlphaFoldDB" id="A0A4Q8AGZ3"/>
<evidence type="ECO:0000313" key="4">
    <source>
        <dbReference type="Proteomes" id="UP000292685"/>
    </source>
</evidence>
<evidence type="ECO:0000259" key="2">
    <source>
        <dbReference type="Pfam" id="PF08327"/>
    </source>
</evidence>
<gene>
    <name evidence="3" type="ORF">EV380_2544</name>
</gene>
<dbReference type="Proteomes" id="UP000292685">
    <property type="component" value="Unassembled WGS sequence"/>
</dbReference>
<feature type="domain" description="Activator of Hsp90 ATPase homologue 1/2-like C-terminal" evidence="2">
    <location>
        <begin position="191"/>
        <end position="320"/>
    </location>
</feature>
<feature type="domain" description="Activator of Hsp90 ATPase homologue 1/2-like C-terminal" evidence="2">
    <location>
        <begin position="23"/>
        <end position="159"/>
    </location>
</feature>
<evidence type="ECO:0000256" key="1">
    <source>
        <dbReference type="ARBA" id="ARBA00006817"/>
    </source>
</evidence>
<name>A0A4Q8AGZ3_9MICC</name>